<keyword evidence="3" id="KW-0285">Flavoprotein</keyword>
<dbReference type="InterPro" id="IPR006094">
    <property type="entry name" value="Oxid_FAD_bind_N"/>
</dbReference>
<evidence type="ECO:0000256" key="4">
    <source>
        <dbReference type="ARBA" id="ARBA00022827"/>
    </source>
</evidence>
<comment type="cofactor">
    <cofactor evidence="1">
        <name>FAD</name>
        <dbReference type="ChEBI" id="CHEBI:57692"/>
    </cofactor>
</comment>
<evidence type="ECO:0000256" key="5">
    <source>
        <dbReference type="ARBA" id="ARBA00023002"/>
    </source>
</evidence>
<dbReference type="Pfam" id="PF08031">
    <property type="entry name" value="BBE"/>
    <property type="match status" value="1"/>
</dbReference>
<evidence type="ECO:0000256" key="6">
    <source>
        <dbReference type="SAM" id="SignalP"/>
    </source>
</evidence>
<dbReference type="PANTHER" id="PTHR42973">
    <property type="entry name" value="BINDING OXIDOREDUCTASE, PUTATIVE (AFU_ORTHOLOGUE AFUA_1G17690)-RELATED"/>
    <property type="match status" value="1"/>
</dbReference>
<proteinExistence type="inferred from homology"/>
<evidence type="ECO:0000259" key="7">
    <source>
        <dbReference type="PROSITE" id="PS51387"/>
    </source>
</evidence>
<comment type="caution">
    <text evidence="8">The sequence shown here is derived from an EMBL/GenBank/DDBJ whole genome shotgun (WGS) entry which is preliminary data.</text>
</comment>
<dbReference type="InterPro" id="IPR016169">
    <property type="entry name" value="FAD-bd_PCMH_sub2"/>
</dbReference>
<evidence type="ECO:0000256" key="1">
    <source>
        <dbReference type="ARBA" id="ARBA00001974"/>
    </source>
</evidence>
<dbReference type="InterPro" id="IPR036318">
    <property type="entry name" value="FAD-bd_PCMH-like_sf"/>
</dbReference>
<feature type="chain" id="PRO_5021408894" evidence="6">
    <location>
        <begin position="27"/>
        <end position="603"/>
    </location>
</feature>
<dbReference type="SUPFAM" id="SSF56176">
    <property type="entry name" value="FAD-binding/transporter-associated domain-like"/>
    <property type="match status" value="1"/>
</dbReference>
<name>A0A4Y9SQV6_9BURK</name>
<keyword evidence="5" id="KW-0560">Oxidoreductase</keyword>
<dbReference type="EMBL" id="SPUM01000129">
    <property type="protein sequence ID" value="TFW29162.1"/>
    <property type="molecule type" value="Genomic_DNA"/>
</dbReference>
<dbReference type="InterPro" id="IPR012951">
    <property type="entry name" value="BBE"/>
</dbReference>
<dbReference type="OrthoDB" id="9775082at2"/>
<organism evidence="8 9">
    <name type="scientific">Massilia horti</name>
    <dbReference type="NCBI Taxonomy" id="2562153"/>
    <lineage>
        <taxon>Bacteria</taxon>
        <taxon>Pseudomonadati</taxon>
        <taxon>Pseudomonadota</taxon>
        <taxon>Betaproteobacteria</taxon>
        <taxon>Burkholderiales</taxon>
        <taxon>Oxalobacteraceae</taxon>
        <taxon>Telluria group</taxon>
        <taxon>Massilia</taxon>
    </lineage>
</organism>
<dbReference type="AlphaFoldDB" id="A0A4Y9SQV6"/>
<dbReference type="RefSeq" id="WP_135191309.1">
    <property type="nucleotide sequence ID" value="NZ_SPUM01000129.1"/>
</dbReference>
<keyword evidence="6" id="KW-0732">Signal</keyword>
<dbReference type="Proteomes" id="UP000297258">
    <property type="component" value="Unassembled WGS sequence"/>
</dbReference>
<evidence type="ECO:0000313" key="9">
    <source>
        <dbReference type="Proteomes" id="UP000297258"/>
    </source>
</evidence>
<reference evidence="8 9" key="1">
    <citation type="submission" date="2019-03" db="EMBL/GenBank/DDBJ databases">
        <title>Draft genome of Massilia hortus sp. nov., a novel bacterial species of the Oxalobacteraceae family.</title>
        <authorList>
            <person name="Peta V."/>
            <person name="Raths R."/>
            <person name="Bucking H."/>
        </authorList>
    </citation>
    <scope>NUCLEOTIDE SEQUENCE [LARGE SCALE GENOMIC DNA]</scope>
    <source>
        <strain evidence="8 9">ONC3</strain>
    </source>
</reference>
<accession>A0A4Y9SQV6</accession>
<keyword evidence="9" id="KW-1185">Reference proteome</keyword>
<evidence type="ECO:0000256" key="2">
    <source>
        <dbReference type="ARBA" id="ARBA00005466"/>
    </source>
</evidence>
<feature type="signal peptide" evidence="6">
    <location>
        <begin position="1"/>
        <end position="26"/>
    </location>
</feature>
<feature type="domain" description="FAD-binding PCMH-type" evidence="7">
    <location>
        <begin position="106"/>
        <end position="291"/>
    </location>
</feature>
<dbReference type="GO" id="GO:0016491">
    <property type="term" value="F:oxidoreductase activity"/>
    <property type="evidence" value="ECO:0007669"/>
    <property type="project" value="UniProtKB-KW"/>
</dbReference>
<dbReference type="InterPro" id="IPR050416">
    <property type="entry name" value="FAD-linked_Oxidoreductase"/>
</dbReference>
<protein>
    <submittedName>
        <fullName evidence="8">FAD-binding oxidoreductase</fullName>
    </submittedName>
</protein>
<dbReference type="GO" id="GO:0071949">
    <property type="term" value="F:FAD binding"/>
    <property type="evidence" value="ECO:0007669"/>
    <property type="project" value="InterPro"/>
</dbReference>
<comment type="similarity">
    <text evidence="2">Belongs to the oxygen-dependent FAD-linked oxidoreductase family.</text>
</comment>
<dbReference type="InterPro" id="IPR016166">
    <property type="entry name" value="FAD-bd_PCMH"/>
</dbReference>
<keyword evidence="4" id="KW-0274">FAD</keyword>
<evidence type="ECO:0000313" key="8">
    <source>
        <dbReference type="EMBL" id="TFW29162.1"/>
    </source>
</evidence>
<gene>
    <name evidence="8" type="ORF">E4O92_19415</name>
</gene>
<dbReference type="PANTHER" id="PTHR42973:SF39">
    <property type="entry name" value="FAD-BINDING PCMH-TYPE DOMAIN-CONTAINING PROTEIN"/>
    <property type="match status" value="1"/>
</dbReference>
<evidence type="ECO:0000256" key="3">
    <source>
        <dbReference type="ARBA" id="ARBA00022630"/>
    </source>
</evidence>
<dbReference type="Gene3D" id="3.30.465.10">
    <property type="match status" value="2"/>
</dbReference>
<sequence length="603" mass="65137">MKRRDFLSLAGTLAAVGLFPSMVAQAGSSIANMLRRRVRTGNAAWPSPQDWNTLRGAVGGHLVKVKSPLEQGVQKADASLIEDLKNPYYIRDQAGLTQTLGWADAWRCEPSVYAVACESTSDVVAAVDFARKHQLRLVVKGGGHSYQGTSNAPDSLLIWTRNMEKVVIHDAFVGAGCAGKQAPVPAATIDAGAIWMHVYDAVTTKAGRYVQGGGCATVGVAGLIQSGGFGSHSKRYGLAAASLIEAEVVTADGKVLMVNACSHPELFWALKGGGGGSLGVVTKVTLRTHDLPSTFGVAIMQIKAASDASYRRLIARFISFYAESLFNPHWGEQVIFKTDNALAIEMSFQGLDKQQANAVWQPFLDWLAQSPTEYQLTAAPIIAGIPARMLWDPKVLKTIPGAVKMDGRPGAPEENIFWSGGEKEAGKFISGYQSAWVPASLLQADQQARLVEALFASTRHWEMALHCNKGLAGAPDEARQAAKDTAINPLVLDAFALAICAGEQLRVHAGMPGHRPDLERARADANAINDAMEALMTAIPQRGSYVSESNYFERNWQQAFWGQNYLRLLAVKRKYDPEGLFFVHHGVGSEEWSSDGFVRAPMS</sequence>
<dbReference type="Pfam" id="PF01565">
    <property type="entry name" value="FAD_binding_4"/>
    <property type="match status" value="1"/>
</dbReference>
<dbReference type="PROSITE" id="PS51387">
    <property type="entry name" value="FAD_PCMH"/>
    <property type="match status" value="1"/>
</dbReference>